<evidence type="ECO:0000313" key="8">
    <source>
        <dbReference type="RefSeq" id="XP_011306546.1"/>
    </source>
</evidence>
<dbReference type="Pfam" id="PF14737">
    <property type="entry name" value="DUF4470"/>
    <property type="match status" value="1"/>
</dbReference>
<keyword evidence="7" id="KW-1185">Reference proteome</keyword>
<evidence type="ECO:0000259" key="6">
    <source>
        <dbReference type="Pfam" id="PF14740"/>
    </source>
</evidence>
<dbReference type="PANTHER" id="PTHR22118">
    <property type="entry name" value="DYNEIN ASSEMBLY FACTOR 3, AXONEMAL"/>
    <property type="match status" value="1"/>
</dbReference>
<dbReference type="GeneID" id="105268575"/>
<dbReference type="CTD" id="352909"/>
<sequence length="436" mass="50424">MLWGGSPPLDLSCEIEKKHEEPLEILIIGACDARHIIKTLSSLGKSSRRVTFHVLEATLEDIARSILLINISLEKILGFQEASRYFLEVMGNTLVTPGTAKYLIKTVKRLIDVITQTYPCPWLNLQGMKYKDRDGIEGIFKFWVRALCEGVPIVDYWNKRVRSSLKTRYDYRDGVFDWDYHMVLKSSGLKYLTNQEYKFWRNNGVAFTWIETDPSRSNPTLLSGIHAVGQGFIHFAYKGDINNGPFFTWAIDDLNRNPKLRATDAAEGQVLKAIYQIRTKEECPNDFIAAHRDQSLIYATLVSQMPDSGSEFEPWEYKDYSKRIQEDCPWVNIPDHIVKFYPAWYIEKYKSKPDFNEKFDVAFVANNMTNQIPNIIPWVKVKGAVLVETRKFMTELSKEDHQKFSNDLEELTKASGLKSLESVDEPLENIQRYTKE</sequence>
<organism evidence="7 8">
    <name type="scientific">Fopius arisanus</name>
    <dbReference type="NCBI Taxonomy" id="64838"/>
    <lineage>
        <taxon>Eukaryota</taxon>
        <taxon>Metazoa</taxon>
        <taxon>Ecdysozoa</taxon>
        <taxon>Arthropoda</taxon>
        <taxon>Hexapoda</taxon>
        <taxon>Insecta</taxon>
        <taxon>Pterygota</taxon>
        <taxon>Neoptera</taxon>
        <taxon>Endopterygota</taxon>
        <taxon>Hymenoptera</taxon>
        <taxon>Apocrita</taxon>
        <taxon>Ichneumonoidea</taxon>
        <taxon>Braconidae</taxon>
        <taxon>Opiinae</taxon>
        <taxon>Fopius</taxon>
    </lineage>
</organism>
<name>A0A9R1TCB0_9HYME</name>
<dbReference type="OrthoDB" id="538817at2759"/>
<evidence type="ECO:0000256" key="3">
    <source>
        <dbReference type="ARBA" id="ARBA00022794"/>
    </source>
</evidence>
<proteinExistence type="inferred from homology"/>
<keyword evidence="3" id="KW-0970">Cilium biogenesis/degradation</keyword>
<protein>
    <submittedName>
        <fullName evidence="8">Dynein assembly factor 3, axonemal homolog</fullName>
    </submittedName>
</protein>
<dbReference type="InterPro" id="IPR027974">
    <property type="entry name" value="DUF4470"/>
</dbReference>
<dbReference type="GO" id="GO:0120293">
    <property type="term" value="C:dynein axonemal particle"/>
    <property type="evidence" value="ECO:0007669"/>
    <property type="project" value="UniProtKB-SubCell"/>
</dbReference>
<comment type="subcellular location">
    <subcellularLocation>
        <location evidence="4">Dynein axonemal particle</location>
    </subcellularLocation>
</comment>
<evidence type="ECO:0000259" key="5">
    <source>
        <dbReference type="Pfam" id="PF14737"/>
    </source>
</evidence>
<dbReference type="KEGG" id="fas:105268575"/>
<evidence type="ECO:0000313" key="7">
    <source>
        <dbReference type="Proteomes" id="UP000694866"/>
    </source>
</evidence>
<dbReference type="AlphaFoldDB" id="A0A9R1TCB0"/>
<dbReference type="PANTHER" id="PTHR22118:SF14">
    <property type="entry name" value="DYNEIN AXONEMAL ASSEMBLY FACTOR 3"/>
    <property type="match status" value="1"/>
</dbReference>
<dbReference type="Proteomes" id="UP000694866">
    <property type="component" value="Unplaced"/>
</dbReference>
<reference evidence="8" key="1">
    <citation type="submission" date="2025-08" db="UniProtKB">
        <authorList>
            <consortium name="RefSeq"/>
        </authorList>
    </citation>
    <scope>IDENTIFICATION</scope>
    <source>
        <strain evidence="8">USDA-PBARC FA_bdor</strain>
        <tissue evidence="8">Whole organism</tissue>
    </source>
</reference>
<keyword evidence="2" id="KW-0963">Cytoplasm</keyword>
<dbReference type="GO" id="GO:0044458">
    <property type="term" value="P:motile cilium assembly"/>
    <property type="evidence" value="ECO:0007669"/>
    <property type="project" value="TreeGrafter"/>
</dbReference>
<feature type="domain" description="Dynein assembly factor 3 C-terminal" evidence="6">
    <location>
        <begin position="123"/>
        <end position="419"/>
    </location>
</feature>
<evidence type="ECO:0000256" key="2">
    <source>
        <dbReference type="ARBA" id="ARBA00022490"/>
    </source>
</evidence>
<feature type="domain" description="DUF4470" evidence="5">
    <location>
        <begin position="2"/>
        <end position="95"/>
    </location>
</feature>
<evidence type="ECO:0000256" key="1">
    <source>
        <dbReference type="ARBA" id="ARBA00010449"/>
    </source>
</evidence>
<dbReference type="Pfam" id="PF14740">
    <property type="entry name" value="DUF4471"/>
    <property type="match status" value="1"/>
</dbReference>
<gene>
    <name evidence="8" type="primary">Dnaaf3</name>
</gene>
<dbReference type="GO" id="GO:0070286">
    <property type="term" value="P:axonemal dynein complex assembly"/>
    <property type="evidence" value="ECO:0007669"/>
    <property type="project" value="InterPro"/>
</dbReference>
<evidence type="ECO:0000256" key="4">
    <source>
        <dbReference type="ARBA" id="ARBA00024190"/>
    </source>
</evidence>
<comment type="similarity">
    <text evidence="1">Belongs to the DNAAF3 family.</text>
</comment>
<dbReference type="InterPro" id="IPR039304">
    <property type="entry name" value="DNAAF3"/>
</dbReference>
<dbReference type="InterPro" id="IPR028235">
    <property type="entry name" value="DNAAF3_C"/>
</dbReference>
<accession>A0A9R1TCB0</accession>
<dbReference type="RefSeq" id="XP_011306546.1">
    <property type="nucleotide sequence ID" value="XM_011308244.1"/>
</dbReference>